<evidence type="ECO:0000256" key="1">
    <source>
        <dbReference type="SAM" id="MobiDB-lite"/>
    </source>
</evidence>
<organism evidence="3 4">
    <name type="scientific">[Mycobacterium] crassicus</name>
    <dbReference type="NCBI Taxonomy" id="2872309"/>
    <lineage>
        <taxon>Bacteria</taxon>
        <taxon>Bacillati</taxon>
        <taxon>Actinomycetota</taxon>
        <taxon>Actinomycetes</taxon>
        <taxon>Mycobacteriales</taxon>
        <taxon>Mycobacteriaceae</taxon>
        <taxon>Mycolicibacter</taxon>
    </lineage>
</organism>
<keyword evidence="2" id="KW-0732">Signal</keyword>
<feature type="compositionally biased region" description="Basic and acidic residues" evidence="1">
    <location>
        <begin position="44"/>
        <end position="61"/>
    </location>
</feature>
<keyword evidence="4" id="KW-1185">Reference proteome</keyword>
<comment type="caution">
    <text evidence="3">The sequence shown here is derived from an EMBL/GenBank/DDBJ whole genome shotgun (WGS) entry which is preliminary data.</text>
</comment>
<dbReference type="EMBL" id="JAYJJR010000004">
    <property type="protein sequence ID" value="MEB3021074.1"/>
    <property type="molecule type" value="Genomic_DNA"/>
</dbReference>
<evidence type="ECO:0000256" key="2">
    <source>
        <dbReference type="SAM" id="SignalP"/>
    </source>
</evidence>
<protein>
    <recommendedName>
        <fullName evidence="5">Acid stress chaperone HdeA</fullName>
    </recommendedName>
</protein>
<evidence type="ECO:0000313" key="4">
    <source>
        <dbReference type="Proteomes" id="UP001299596"/>
    </source>
</evidence>
<sequence>MTRFSLAVLAGLATAAFALGGCSTVEKITNKGGDTSCQEFNGQDNDKQRSAVSKMLKDKNGNEPSNMELSATRVAVSAFCKTIGKDSSKISEAML</sequence>
<feature type="compositionally biased region" description="Polar residues" evidence="1">
    <location>
        <begin position="33"/>
        <end position="43"/>
    </location>
</feature>
<feature type="region of interest" description="Disordered" evidence="1">
    <location>
        <begin position="33"/>
        <end position="68"/>
    </location>
</feature>
<dbReference type="Proteomes" id="UP001299596">
    <property type="component" value="Unassembled WGS sequence"/>
</dbReference>
<dbReference type="RefSeq" id="WP_225406721.1">
    <property type="nucleotide sequence ID" value="NZ_JAYJJR010000004.1"/>
</dbReference>
<accession>A0ABU5XGH0</accession>
<dbReference type="PROSITE" id="PS51257">
    <property type="entry name" value="PROKAR_LIPOPROTEIN"/>
    <property type="match status" value="1"/>
</dbReference>
<proteinExistence type="predicted"/>
<evidence type="ECO:0008006" key="5">
    <source>
        <dbReference type="Google" id="ProtNLM"/>
    </source>
</evidence>
<feature type="signal peptide" evidence="2">
    <location>
        <begin position="1"/>
        <end position="20"/>
    </location>
</feature>
<gene>
    <name evidence="3" type="ORF">K6T79_08460</name>
</gene>
<name>A0ABU5XGH0_9MYCO</name>
<evidence type="ECO:0000313" key="3">
    <source>
        <dbReference type="EMBL" id="MEB3021074.1"/>
    </source>
</evidence>
<reference evidence="3 4" key="1">
    <citation type="submission" date="2023-12" db="EMBL/GenBank/DDBJ databases">
        <title>Description of new species of Mycobacterium terrae complex isolated from sewage at the Sao Paulo Zoological Park Foundation in Brazil.</title>
        <authorList>
            <person name="Romagnoli C.L."/>
            <person name="Conceicao E.C."/>
            <person name="Machado E."/>
            <person name="Barreto L.B.P.F."/>
            <person name="Sharma A."/>
            <person name="Silva N.M."/>
            <person name="Marques L.E."/>
            <person name="Juliana M.A."/>
            <person name="Lourenco M.C.S."/>
            <person name="Digiampietri L.A."/>
            <person name="Suffys P.N."/>
            <person name="Viana-Niero C."/>
        </authorList>
    </citation>
    <scope>NUCLEOTIDE SEQUENCE [LARGE SCALE GENOMIC DNA]</scope>
    <source>
        <strain evidence="3 4">MYC098</strain>
    </source>
</reference>
<feature type="chain" id="PRO_5045686846" description="Acid stress chaperone HdeA" evidence="2">
    <location>
        <begin position="21"/>
        <end position="95"/>
    </location>
</feature>